<feature type="transmembrane region" description="Helical" evidence="7">
    <location>
        <begin position="202"/>
        <end position="228"/>
    </location>
</feature>
<evidence type="ECO:0000313" key="9">
    <source>
        <dbReference type="EMBL" id="TCL63328.1"/>
    </source>
</evidence>
<sequence>MKSKLSMFLLLAPFSVIFAIFLLFPLVYGVVLSLSDQASRFSVLNYLNVLHDEIFGKALLNTLFYITGNIFLAILSLLIAILIKELNSEKLAKKYETLMIFPYVIPMVVTGIVFKYIFQPQIGLFSGLLRLLGLAQFSNVALLSDPFYAKVVITLVWIFVYTGYMVNIYYSSLREIPASYYEAASIDGSNWFQRMFQITIPLLSNIFVYTIVSGIILSFQIFPLIWILTGSGFGLGAGGPDNSTMSLDLYIYQTAFRDHNLYSASAMGVIMLAVTYLISLIPMKLVKEVNYV</sequence>
<dbReference type="PROSITE" id="PS50928">
    <property type="entry name" value="ABC_TM1"/>
    <property type="match status" value="1"/>
</dbReference>
<evidence type="ECO:0000259" key="8">
    <source>
        <dbReference type="PROSITE" id="PS50928"/>
    </source>
</evidence>
<feature type="transmembrane region" description="Helical" evidence="7">
    <location>
        <begin position="95"/>
        <end position="118"/>
    </location>
</feature>
<dbReference type="InterPro" id="IPR000515">
    <property type="entry name" value="MetI-like"/>
</dbReference>
<keyword evidence="5 7" id="KW-1133">Transmembrane helix</keyword>
<dbReference type="PANTHER" id="PTHR30193:SF37">
    <property type="entry name" value="INNER MEMBRANE ABC TRANSPORTER PERMEASE PROTEIN YCJO"/>
    <property type="match status" value="1"/>
</dbReference>
<protein>
    <submittedName>
        <fullName evidence="9">Multiple sugar transport system permease protein/lactose/L-arabinose transport system permease protein</fullName>
    </submittedName>
</protein>
<evidence type="ECO:0000313" key="10">
    <source>
        <dbReference type="Proteomes" id="UP000295008"/>
    </source>
</evidence>
<dbReference type="PANTHER" id="PTHR30193">
    <property type="entry name" value="ABC TRANSPORTER PERMEASE PROTEIN"/>
    <property type="match status" value="1"/>
</dbReference>
<comment type="similarity">
    <text evidence="7">Belongs to the binding-protein-dependent transport system permease family.</text>
</comment>
<evidence type="ECO:0000256" key="7">
    <source>
        <dbReference type="RuleBase" id="RU363032"/>
    </source>
</evidence>
<evidence type="ECO:0000256" key="4">
    <source>
        <dbReference type="ARBA" id="ARBA00022692"/>
    </source>
</evidence>
<dbReference type="AlphaFoldDB" id="A0A4R1RC11"/>
<dbReference type="EMBL" id="SLUN01000021">
    <property type="protein sequence ID" value="TCL63328.1"/>
    <property type="molecule type" value="Genomic_DNA"/>
</dbReference>
<dbReference type="Gene3D" id="1.10.3720.10">
    <property type="entry name" value="MetI-like"/>
    <property type="match status" value="1"/>
</dbReference>
<dbReference type="InterPro" id="IPR035906">
    <property type="entry name" value="MetI-like_sf"/>
</dbReference>
<accession>A0A4R1RC11</accession>
<keyword evidence="2 7" id="KW-0813">Transport</keyword>
<evidence type="ECO:0000256" key="1">
    <source>
        <dbReference type="ARBA" id="ARBA00004651"/>
    </source>
</evidence>
<dbReference type="CDD" id="cd06261">
    <property type="entry name" value="TM_PBP2"/>
    <property type="match status" value="1"/>
</dbReference>
<feature type="domain" description="ABC transmembrane type-1" evidence="8">
    <location>
        <begin position="58"/>
        <end position="282"/>
    </location>
</feature>
<dbReference type="SUPFAM" id="SSF161098">
    <property type="entry name" value="MetI-like"/>
    <property type="match status" value="1"/>
</dbReference>
<comment type="caution">
    <text evidence="9">The sequence shown here is derived from an EMBL/GenBank/DDBJ whole genome shotgun (WGS) entry which is preliminary data.</text>
</comment>
<feature type="transmembrane region" description="Helical" evidence="7">
    <location>
        <begin position="63"/>
        <end position="83"/>
    </location>
</feature>
<organism evidence="9 10">
    <name type="scientific">Hydrogenispora ethanolica</name>
    <dbReference type="NCBI Taxonomy" id="1082276"/>
    <lineage>
        <taxon>Bacteria</taxon>
        <taxon>Bacillati</taxon>
        <taxon>Bacillota</taxon>
        <taxon>Hydrogenispora</taxon>
    </lineage>
</organism>
<dbReference type="Proteomes" id="UP000295008">
    <property type="component" value="Unassembled WGS sequence"/>
</dbReference>
<keyword evidence="3" id="KW-1003">Cell membrane</keyword>
<feature type="transmembrane region" description="Helical" evidence="7">
    <location>
        <begin position="261"/>
        <end position="281"/>
    </location>
</feature>
<name>A0A4R1RC11_HYDET</name>
<dbReference type="GO" id="GO:0005886">
    <property type="term" value="C:plasma membrane"/>
    <property type="evidence" value="ECO:0007669"/>
    <property type="project" value="UniProtKB-SubCell"/>
</dbReference>
<gene>
    <name evidence="9" type="ORF">EDC14_102146</name>
</gene>
<dbReference type="RefSeq" id="WP_165908070.1">
    <property type="nucleotide sequence ID" value="NZ_SLUN01000021.1"/>
</dbReference>
<evidence type="ECO:0000256" key="5">
    <source>
        <dbReference type="ARBA" id="ARBA00022989"/>
    </source>
</evidence>
<dbReference type="InterPro" id="IPR051393">
    <property type="entry name" value="ABC_transporter_permease"/>
</dbReference>
<evidence type="ECO:0000256" key="6">
    <source>
        <dbReference type="ARBA" id="ARBA00023136"/>
    </source>
</evidence>
<keyword evidence="10" id="KW-1185">Reference proteome</keyword>
<keyword evidence="9" id="KW-0762">Sugar transport</keyword>
<proteinExistence type="inferred from homology"/>
<dbReference type="GO" id="GO:0055085">
    <property type="term" value="P:transmembrane transport"/>
    <property type="evidence" value="ECO:0007669"/>
    <property type="project" value="InterPro"/>
</dbReference>
<reference evidence="9 10" key="1">
    <citation type="submission" date="2019-03" db="EMBL/GenBank/DDBJ databases">
        <title>Genomic Encyclopedia of Type Strains, Phase IV (KMG-IV): sequencing the most valuable type-strain genomes for metagenomic binning, comparative biology and taxonomic classification.</title>
        <authorList>
            <person name="Goeker M."/>
        </authorList>
    </citation>
    <scope>NUCLEOTIDE SEQUENCE [LARGE SCALE GENOMIC DNA]</scope>
    <source>
        <strain evidence="9 10">LX-B</strain>
    </source>
</reference>
<keyword evidence="4 7" id="KW-0812">Transmembrane</keyword>
<keyword evidence="6 7" id="KW-0472">Membrane</keyword>
<feature type="transmembrane region" description="Helical" evidence="7">
    <location>
        <begin position="147"/>
        <end position="170"/>
    </location>
</feature>
<evidence type="ECO:0000256" key="2">
    <source>
        <dbReference type="ARBA" id="ARBA00022448"/>
    </source>
</evidence>
<evidence type="ECO:0000256" key="3">
    <source>
        <dbReference type="ARBA" id="ARBA00022475"/>
    </source>
</evidence>
<comment type="subcellular location">
    <subcellularLocation>
        <location evidence="1 7">Cell membrane</location>
        <topology evidence="1 7">Multi-pass membrane protein</topology>
    </subcellularLocation>
</comment>
<dbReference type="Pfam" id="PF00528">
    <property type="entry name" value="BPD_transp_1"/>
    <property type="match status" value="1"/>
</dbReference>